<comment type="caution">
    <text evidence="5">The sequence shown here is derived from an EMBL/GenBank/DDBJ whole genome shotgun (WGS) entry which is preliminary data.</text>
</comment>
<dbReference type="Proteomes" id="UP000632377">
    <property type="component" value="Unassembled WGS sequence"/>
</dbReference>
<reference evidence="5 6" key="1">
    <citation type="submission" date="2021-01" db="EMBL/GenBank/DDBJ databases">
        <title>Genome public.</title>
        <authorList>
            <person name="Liu C."/>
            <person name="Sun Q."/>
        </authorList>
    </citation>
    <scope>NUCLEOTIDE SEQUENCE [LARGE SCALE GENOMIC DNA]</scope>
    <source>
        <strain evidence="5 6">YIM B02515</strain>
    </source>
</reference>
<feature type="domain" description="S1 motif" evidence="4">
    <location>
        <begin position="202"/>
        <end position="270"/>
    </location>
</feature>
<dbReference type="InterPro" id="IPR012340">
    <property type="entry name" value="NA-bd_OB-fold"/>
</dbReference>
<name>A0ABS1T687_9CLOT</name>
<evidence type="ECO:0000256" key="3">
    <source>
        <dbReference type="ARBA" id="ARBA00023274"/>
    </source>
</evidence>
<protein>
    <submittedName>
        <fullName evidence="5">30S ribosomal protein S1</fullName>
    </submittedName>
</protein>
<feature type="domain" description="S1 motif" evidence="4">
    <location>
        <begin position="26"/>
        <end position="95"/>
    </location>
</feature>
<keyword evidence="3" id="KW-0687">Ribonucleoprotein</keyword>
<dbReference type="SMART" id="SM00316">
    <property type="entry name" value="S1"/>
    <property type="match status" value="4"/>
</dbReference>
<evidence type="ECO:0000313" key="5">
    <source>
        <dbReference type="EMBL" id="MBL4934858.1"/>
    </source>
</evidence>
<sequence length="361" mass="40571">MNEIKSEEFNEQLAFMNENLSSVSVGKIIKGTVISLNEKEAYINIGYKSDGYLPKEEVVKDSNTQLSDLLKVGDEIEVKVINRNNEDGYVVLSRTEIERDEALKQIKSIYENKETITAVIKEAVNGGLISSYRGVRVFIPASHIELFHVNNMEHYIGKEVEINIIEFSQDRKGTRIVGSRRELLKKEKEKKEELAWETLKEGDKVTGEVKRLTNFGAFVDVNGVDGLLHVSEISWGKVNKPGDVLKVGHKVEAVILSLDKENKKLSLSIKALTENPWTGIEEKYPVGNIVLGKVVRFAAFGAFVELEPGVDGLVHISQISNKRIANPSEVLEINQMVKAKILEVNRETKRISLSIREIEEV</sequence>
<keyword evidence="6" id="KW-1185">Reference proteome</keyword>
<dbReference type="SUPFAM" id="SSF50249">
    <property type="entry name" value="Nucleic acid-binding proteins"/>
    <property type="match status" value="4"/>
</dbReference>
<dbReference type="Pfam" id="PF00575">
    <property type="entry name" value="S1"/>
    <property type="match status" value="3"/>
</dbReference>
<evidence type="ECO:0000259" key="4">
    <source>
        <dbReference type="PROSITE" id="PS50126"/>
    </source>
</evidence>
<evidence type="ECO:0000256" key="1">
    <source>
        <dbReference type="ARBA" id="ARBA00006767"/>
    </source>
</evidence>
<keyword evidence="2 5" id="KW-0689">Ribosomal protein</keyword>
<dbReference type="InterPro" id="IPR050437">
    <property type="entry name" value="Ribos_protein_bS1-like"/>
</dbReference>
<accession>A0ABS1T687</accession>
<dbReference type="CDD" id="cd05687">
    <property type="entry name" value="S1_RPS1_repeat_ec1_hs1"/>
    <property type="match status" value="1"/>
</dbReference>
<dbReference type="Gene3D" id="2.40.50.140">
    <property type="entry name" value="Nucleic acid-binding proteins"/>
    <property type="match status" value="3"/>
</dbReference>
<dbReference type="InterPro" id="IPR035104">
    <property type="entry name" value="Ribosomal_protein_S1-like"/>
</dbReference>
<dbReference type="CDD" id="cd05688">
    <property type="entry name" value="S1_RPS1_repeat_ec3"/>
    <property type="match status" value="1"/>
</dbReference>
<dbReference type="CDD" id="cd04465">
    <property type="entry name" value="S1_RPS1_repeat_ec2_hs2"/>
    <property type="match status" value="1"/>
</dbReference>
<organism evidence="5 6">
    <name type="scientific">Clostridium rhizosphaerae</name>
    <dbReference type="NCBI Taxonomy" id="2803861"/>
    <lineage>
        <taxon>Bacteria</taxon>
        <taxon>Bacillati</taxon>
        <taxon>Bacillota</taxon>
        <taxon>Clostridia</taxon>
        <taxon>Eubacteriales</taxon>
        <taxon>Clostridiaceae</taxon>
        <taxon>Clostridium</taxon>
    </lineage>
</organism>
<gene>
    <name evidence="5" type="primary">rpsA</name>
    <name evidence="5" type="ORF">JK636_03700</name>
</gene>
<feature type="domain" description="S1 motif" evidence="4">
    <location>
        <begin position="287"/>
        <end position="356"/>
    </location>
</feature>
<comment type="similarity">
    <text evidence="1">Belongs to the bacterial ribosomal protein bS1 family.</text>
</comment>
<dbReference type="GO" id="GO:0005840">
    <property type="term" value="C:ribosome"/>
    <property type="evidence" value="ECO:0007669"/>
    <property type="project" value="UniProtKB-KW"/>
</dbReference>
<proteinExistence type="inferred from homology"/>
<dbReference type="NCBIfam" id="NF005208">
    <property type="entry name" value="PRK06676.1"/>
    <property type="match status" value="1"/>
</dbReference>
<evidence type="ECO:0000256" key="2">
    <source>
        <dbReference type="ARBA" id="ARBA00022980"/>
    </source>
</evidence>
<dbReference type="PANTHER" id="PTHR10724:SF7">
    <property type="entry name" value="SMALL RIBOSOMAL SUBUNIT PROTEIN BS1C"/>
    <property type="match status" value="1"/>
</dbReference>
<dbReference type="InterPro" id="IPR003029">
    <property type="entry name" value="S1_domain"/>
</dbReference>
<evidence type="ECO:0000313" key="6">
    <source>
        <dbReference type="Proteomes" id="UP000632377"/>
    </source>
</evidence>
<dbReference type="PRINTS" id="PR00681">
    <property type="entry name" value="RIBOSOMALS1"/>
</dbReference>
<dbReference type="PROSITE" id="PS50126">
    <property type="entry name" value="S1"/>
    <property type="match status" value="4"/>
</dbReference>
<feature type="domain" description="S1 motif" evidence="4">
    <location>
        <begin position="113"/>
        <end position="181"/>
    </location>
</feature>
<dbReference type="EMBL" id="JAESWC010000002">
    <property type="protein sequence ID" value="MBL4934858.1"/>
    <property type="molecule type" value="Genomic_DNA"/>
</dbReference>
<dbReference type="PANTHER" id="PTHR10724">
    <property type="entry name" value="30S RIBOSOMAL PROTEIN S1"/>
    <property type="match status" value="1"/>
</dbReference>